<dbReference type="GO" id="GO:0044205">
    <property type="term" value="P:'de novo' UMP biosynthetic process"/>
    <property type="evidence" value="ECO:0007669"/>
    <property type="project" value="UniProtKB-UniRule"/>
</dbReference>
<evidence type="ECO:0000256" key="6">
    <source>
        <dbReference type="ARBA" id="ARBA00022676"/>
    </source>
</evidence>
<keyword evidence="12" id="KW-1185">Reference proteome</keyword>
<dbReference type="InterPro" id="IPR023031">
    <property type="entry name" value="OPRT"/>
</dbReference>
<evidence type="ECO:0000256" key="1">
    <source>
        <dbReference type="ARBA" id="ARBA00003769"/>
    </source>
</evidence>
<comment type="subunit">
    <text evidence="4 9">Homodimer.</text>
</comment>
<dbReference type="HAMAP" id="MF_01208">
    <property type="entry name" value="PyrE"/>
    <property type="match status" value="1"/>
</dbReference>
<evidence type="ECO:0000256" key="8">
    <source>
        <dbReference type="ARBA" id="ARBA00022975"/>
    </source>
</evidence>
<evidence type="ECO:0000256" key="5">
    <source>
        <dbReference type="ARBA" id="ARBA00011971"/>
    </source>
</evidence>
<dbReference type="Proteomes" id="UP000831151">
    <property type="component" value="Chromosome"/>
</dbReference>
<dbReference type="EC" id="2.4.2.10" evidence="5 9"/>
<comment type="catalytic activity">
    <reaction evidence="9">
        <text>orotidine 5'-phosphate + diphosphate = orotate + 5-phospho-alpha-D-ribose 1-diphosphate</text>
        <dbReference type="Rhea" id="RHEA:10380"/>
        <dbReference type="ChEBI" id="CHEBI:30839"/>
        <dbReference type="ChEBI" id="CHEBI:33019"/>
        <dbReference type="ChEBI" id="CHEBI:57538"/>
        <dbReference type="ChEBI" id="CHEBI:58017"/>
        <dbReference type="EC" id="2.4.2.10"/>
    </reaction>
</comment>
<dbReference type="EMBL" id="CP096649">
    <property type="protein sequence ID" value="UQK59476.1"/>
    <property type="molecule type" value="Genomic_DNA"/>
</dbReference>
<dbReference type="GO" id="GO:0000287">
    <property type="term" value="F:magnesium ion binding"/>
    <property type="evidence" value="ECO:0007669"/>
    <property type="project" value="UniProtKB-UniRule"/>
</dbReference>
<feature type="binding site" evidence="9">
    <location>
        <position position="99"/>
    </location>
    <ligand>
        <name>5-phospho-alpha-D-ribose 1-diphosphate</name>
        <dbReference type="ChEBI" id="CHEBI:58017"/>
        <note>ligand shared between dimeric partners</note>
    </ligand>
</feature>
<dbReference type="InterPro" id="IPR000836">
    <property type="entry name" value="PRTase_dom"/>
</dbReference>
<dbReference type="AlphaFoldDB" id="A0A9E7DKF2"/>
<evidence type="ECO:0000313" key="11">
    <source>
        <dbReference type="EMBL" id="UQK59476.1"/>
    </source>
</evidence>
<feature type="binding site" evidence="9">
    <location>
        <position position="130"/>
    </location>
    <ligand>
        <name>orotate</name>
        <dbReference type="ChEBI" id="CHEBI:30839"/>
    </ligand>
</feature>
<comment type="cofactor">
    <cofactor evidence="9">
        <name>Mg(2+)</name>
        <dbReference type="ChEBI" id="CHEBI:18420"/>
    </cofactor>
</comment>
<gene>
    <name evidence="9 11" type="primary">pyrE</name>
    <name evidence="11" type="ORF">M1R53_02120</name>
</gene>
<evidence type="ECO:0000256" key="4">
    <source>
        <dbReference type="ARBA" id="ARBA00011738"/>
    </source>
</evidence>
<feature type="binding site" evidence="9">
    <location>
        <position position="103"/>
    </location>
    <ligand>
        <name>5-phospho-alpha-D-ribose 1-diphosphate</name>
        <dbReference type="ChEBI" id="CHEBI:58017"/>
        <note>ligand shared between dimeric partners</note>
    </ligand>
</feature>
<dbReference type="GO" id="GO:0046132">
    <property type="term" value="P:pyrimidine ribonucleoside biosynthetic process"/>
    <property type="evidence" value="ECO:0007669"/>
    <property type="project" value="TreeGrafter"/>
</dbReference>
<keyword evidence="7 9" id="KW-0808">Transferase</keyword>
<evidence type="ECO:0000256" key="9">
    <source>
        <dbReference type="HAMAP-Rule" id="MF_01208"/>
    </source>
</evidence>
<dbReference type="GO" id="GO:0006207">
    <property type="term" value="P:'de novo' pyrimidine nucleobase biosynthetic process"/>
    <property type="evidence" value="ECO:0007669"/>
    <property type="project" value="TreeGrafter"/>
</dbReference>
<evidence type="ECO:0000256" key="7">
    <source>
        <dbReference type="ARBA" id="ARBA00022679"/>
    </source>
</evidence>
<keyword evidence="9" id="KW-0460">Magnesium</keyword>
<feature type="domain" description="Phosphoribosyltransferase" evidence="10">
    <location>
        <begin position="42"/>
        <end position="165"/>
    </location>
</feature>
<feature type="binding site" description="in other chain" evidence="9">
    <location>
        <position position="100"/>
    </location>
    <ligand>
        <name>5-phospho-alpha-D-ribose 1-diphosphate</name>
        <dbReference type="ChEBI" id="CHEBI:58017"/>
        <note>ligand shared between dimeric partners</note>
    </ligand>
</feature>
<reference evidence="11" key="1">
    <citation type="submission" date="2022-04" db="EMBL/GenBank/DDBJ databases">
        <title>Complete genome sequences of Ezakiella coagulans and Fenollaria massiliensis.</title>
        <authorList>
            <person name="France M.T."/>
            <person name="Clifford J."/>
            <person name="Narina S."/>
            <person name="Rutt L."/>
            <person name="Ravel J."/>
        </authorList>
    </citation>
    <scope>NUCLEOTIDE SEQUENCE</scope>
    <source>
        <strain evidence="11">C0061C2</strain>
    </source>
</reference>
<protein>
    <recommendedName>
        <fullName evidence="5 9">Orotate phosphoribosyltransferase</fullName>
        <shortName evidence="9">OPRT</shortName>
        <shortName evidence="9">OPRTase</shortName>
        <ecNumber evidence="5 9">2.4.2.10</ecNumber>
    </recommendedName>
</protein>
<dbReference type="GO" id="GO:0004588">
    <property type="term" value="F:orotate phosphoribosyltransferase activity"/>
    <property type="evidence" value="ECO:0007669"/>
    <property type="project" value="UniProtKB-UniRule"/>
</dbReference>
<comment type="caution">
    <text evidence="9">Lacks conserved residue(s) required for the propagation of feature annotation.</text>
</comment>
<keyword evidence="8 9" id="KW-0665">Pyrimidine biosynthesis</keyword>
<feature type="binding site" evidence="9">
    <location>
        <position position="158"/>
    </location>
    <ligand>
        <name>orotate</name>
        <dbReference type="ChEBI" id="CHEBI:30839"/>
    </ligand>
</feature>
<dbReference type="InterPro" id="IPR029057">
    <property type="entry name" value="PRTase-like"/>
</dbReference>
<dbReference type="SUPFAM" id="SSF53271">
    <property type="entry name" value="PRTase-like"/>
    <property type="match status" value="1"/>
</dbReference>
<feature type="binding site" evidence="9">
    <location>
        <position position="105"/>
    </location>
    <ligand>
        <name>5-phospho-alpha-D-ribose 1-diphosphate</name>
        <dbReference type="ChEBI" id="CHEBI:58017"/>
        <note>ligand shared between dimeric partners</note>
    </ligand>
</feature>
<dbReference type="PANTHER" id="PTHR46683:SF1">
    <property type="entry name" value="OROTATE PHOSPHORIBOSYLTRANSFERASE 1-RELATED"/>
    <property type="match status" value="1"/>
</dbReference>
<proteinExistence type="inferred from homology"/>
<name>A0A9E7DKF2_9FIRM</name>
<accession>A0A9E7DKF2</accession>
<keyword evidence="6 9" id="KW-0328">Glycosyltransferase</keyword>
<dbReference type="KEGG" id="fms:M1R53_02120"/>
<comment type="function">
    <text evidence="1 9">Catalyzes the transfer of a ribosyl phosphate group from 5-phosphoribose 1-diphosphate to orotate, leading to the formation of orotidine monophosphate (OMP).</text>
</comment>
<dbReference type="Pfam" id="PF00156">
    <property type="entry name" value="Pribosyltran"/>
    <property type="match status" value="1"/>
</dbReference>
<sequence>MSYKEDFIHLMLKSDVLKFGDFKTKSGRMSPYFINTGFFNNSEEIAKLGDFYAKAYMDNIKLDKPLLFGPAYKGIPLVVSCAVSLYKNYGLEIGYSFNRKEAKDHGEKGIFVGETPNADSDVVIIEDVITAGTAVRESIDILKHYDAKVKALIVSVNRMERGSGDKSAIHELEDDYGVKVYSILDIKFIADYLRNKEIDGKVYIDEEMYAKIMKHLDTYKER</sequence>
<feature type="binding site" description="in other chain" evidence="9">
    <location>
        <position position="25"/>
    </location>
    <ligand>
        <name>5-phospho-alpha-D-ribose 1-diphosphate</name>
        <dbReference type="ChEBI" id="CHEBI:58017"/>
        <note>ligand shared between dimeric partners</note>
    </ligand>
</feature>
<feature type="binding site" description="in other chain" evidence="9">
    <location>
        <begin position="72"/>
        <end position="73"/>
    </location>
    <ligand>
        <name>5-phospho-alpha-D-ribose 1-diphosphate</name>
        <dbReference type="ChEBI" id="CHEBI:58017"/>
        <note>ligand shared between dimeric partners</note>
    </ligand>
</feature>
<comment type="similarity">
    <text evidence="3 9">Belongs to the purine/pyrimidine phosphoribosyltransferase family. PyrE subfamily.</text>
</comment>
<evidence type="ECO:0000259" key="10">
    <source>
        <dbReference type="Pfam" id="PF00156"/>
    </source>
</evidence>
<comment type="pathway">
    <text evidence="2 9">Pyrimidine metabolism; UMP biosynthesis via de novo pathway; UMP from orotate: step 1/2.</text>
</comment>
<dbReference type="InterPro" id="IPR004467">
    <property type="entry name" value="Or_phspho_trans_dom"/>
</dbReference>
<dbReference type="Gene3D" id="3.40.50.2020">
    <property type="match status" value="1"/>
</dbReference>
<organism evidence="11 12">
    <name type="scientific">Fenollaria massiliensis</name>
    <dbReference type="NCBI Taxonomy" id="938288"/>
    <lineage>
        <taxon>Bacteria</taxon>
        <taxon>Bacillati</taxon>
        <taxon>Bacillota</taxon>
        <taxon>Clostridia</taxon>
        <taxon>Eubacteriales</taxon>
        <taxon>Fenollaria</taxon>
    </lineage>
</organism>
<dbReference type="NCBIfam" id="TIGR00336">
    <property type="entry name" value="pyrE"/>
    <property type="match status" value="1"/>
</dbReference>
<evidence type="ECO:0000256" key="2">
    <source>
        <dbReference type="ARBA" id="ARBA00004889"/>
    </source>
</evidence>
<dbReference type="PANTHER" id="PTHR46683">
    <property type="entry name" value="OROTATE PHOSPHORIBOSYLTRANSFERASE 1-RELATED"/>
    <property type="match status" value="1"/>
</dbReference>
<dbReference type="RefSeq" id="WP_249242903.1">
    <property type="nucleotide sequence ID" value="NZ_CP096649.1"/>
</dbReference>
<dbReference type="CDD" id="cd06223">
    <property type="entry name" value="PRTases_typeI"/>
    <property type="match status" value="1"/>
</dbReference>
<evidence type="ECO:0000313" key="12">
    <source>
        <dbReference type="Proteomes" id="UP000831151"/>
    </source>
</evidence>
<dbReference type="GO" id="GO:0005737">
    <property type="term" value="C:cytoplasm"/>
    <property type="evidence" value="ECO:0007669"/>
    <property type="project" value="TreeGrafter"/>
</dbReference>
<evidence type="ECO:0000256" key="3">
    <source>
        <dbReference type="ARBA" id="ARBA00006340"/>
    </source>
</evidence>
<feature type="binding site" description="in other chain" evidence="9">
    <location>
        <begin position="126"/>
        <end position="134"/>
    </location>
    <ligand>
        <name>5-phospho-alpha-D-ribose 1-diphosphate</name>
        <dbReference type="ChEBI" id="CHEBI:58017"/>
        <note>ligand shared between dimeric partners</note>
    </ligand>
</feature>